<proteinExistence type="predicted"/>
<evidence type="ECO:0000256" key="1">
    <source>
        <dbReference type="SAM" id="MobiDB-lite"/>
    </source>
</evidence>
<feature type="region of interest" description="Disordered" evidence="1">
    <location>
        <begin position="12"/>
        <end position="37"/>
    </location>
</feature>
<keyword evidence="4" id="KW-1185">Reference proteome</keyword>
<sequence length="495" mass="53718">MNNGWRPRILEPPRWGISSHPSHRSSRPNGRYLSRQSVPSQATSPLALAPAVPTTWSVPMSPKPLPVSRSSRWPHRLASHLRGPLAALLCAAPLAFAAPAIEPARFERLTQQLEVEVEQGHLAGIAVLVADRDTILYRHNAGFADVAAGSALADDSIYKLFSLTKPVTSVALMMLYDEGKFALDDPLEKHLPQLKGLQVAKEDGADGKPLTEAPAHPVTVREVLTHTGGFTYGLFSQSQVDSLYVARKVQEPGLSYDERLQRLASIPLRQQPGTLWHYSVSSEIQAALVEKLSGMRYADFVRTRILKPLKMNDSGFHVSAEQAPRLTTSYASDEAGKLQPLPKQQYLSAPANASGGGGFADGSGGLLAPIDDYLKFARMLLGDGETDGVRLLKADTVRLMRSNQLPEGVAAISAFYPGNQFGLGAAVVSDSAAAGHLPQGTYWWWGVQGPWMWVDPQNGLVTLGMLQHTDYMQSRRIHGMVSATLYGPDQPASQP</sequence>
<dbReference type="InterPro" id="IPR012338">
    <property type="entry name" value="Beta-lactam/transpept-like"/>
</dbReference>
<evidence type="ECO:0000259" key="2">
    <source>
        <dbReference type="Pfam" id="PF00144"/>
    </source>
</evidence>
<organism evidence="3 4">
    <name type="scientific">Pseudomonas mangrovi</name>
    <dbReference type="NCBI Taxonomy" id="2161748"/>
    <lineage>
        <taxon>Bacteria</taxon>
        <taxon>Pseudomonadati</taxon>
        <taxon>Pseudomonadota</taxon>
        <taxon>Gammaproteobacteria</taxon>
        <taxon>Pseudomonadales</taxon>
        <taxon>Pseudomonadaceae</taxon>
        <taxon>Pseudomonas</taxon>
    </lineage>
</organism>
<protein>
    <submittedName>
        <fullName evidence="3">Serine hydrolase</fullName>
    </submittedName>
</protein>
<dbReference type="PANTHER" id="PTHR43283">
    <property type="entry name" value="BETA-LACTAMASE-RELATED"/>
    <property type="match status" value="1"/>
</dbReference>
<dbReference type="InterPro" id="IPR050789">
    <property type="entry name" value="Diverse_Enzym_Activities"/>
</dbReference>
<dbReference type="AlphaFoldDB" id="A0A2T5PAX6"/>
<reference evidence="3 4" key="1">
    <citation type="submission" date="2018-04" db="EMBL/GenBank/DDBJ databases">
        <title>Pseudomonas sp. nov., isolated from mangrove soil.</title>
        <authorList>
            <person name="Chen C."/>
        </authorList>
    </citation>
    <scope>NUCLEOTIDE SEQUENCE [LARGE SCALE GENOMIC DNA]</scope>
    <source>
        <strain evidence="3 4">TC-11</strain>
    </source>
</reference>
<accession>A0A2T5PAX6</accession>
<dbReference type="PANTHER" id="PTHR43283:SF3">
    <property type="entry name" value="BETA-LACTAMASE FAMILY PROTEIN (AFU_ORTHOLOGUE AFUA_5G07500)"/>
    <property type="match status" value="1"/>
</dbReference>
<dbReference type="SUPFAM" id="SSF56601">
    <property type="entry name" value="beta-lactamase/transpeptidase-like"/>
    <property type="match status" value="1"/>
</dbReference>
<dbReference type="Pfam" id="PF00144">
    <property type="entry name" value="Beta-lactamase"/>
    <property type="match status" value="1"/>
</dbReference>
<dbReference type="GO" id="GO:0016787">
    <property type="term" value="F:hydrolase activity"/>
    <property type="evidence" value="ECO:0007669"/>
    <property type="project" value="UniProtKB-KW"/>
</dbReference>
<dbReference type="InterPro" id="IPR001466">
    <property type="entry name" value="Beta-lactam-related"/>
</dbReference>
<gene>
    <name evidence="3" type="ORF">DBO85_08130</name>
</gene>
<comment type="caution">
    <text evidence="3">The sequence shown here is derived from an EMBL/GenBank/DDBJ whole genome shotgun (WGS) entry which is preliminary data.</text>
</comment>
<dbReference type="Proteomes" id="UP000244064">
    <property type="component" value="Unassembled WGS sequence"/>
</dbReference>
<keyword evidence="3" id="KW-0378">Hydrolase</keyword>
<dbReference type="Gene3D" id="3.40.710.10">
    <property type="entry name" value="DD-peptidase/beta-lactamase superfamily"/>
    <property type="match status" value="1"/>
</dbReference>
<name>A0A2T5PAX6_9PSED</name>
<dbReference type="EMBL" id="QASN01000014">
    <property type="protein sequence ID" value="PTU74861.1"/>
    <property type="molecule type" value="Genomic_DNA"/>
</dbReference>
<evidence type="ECO:0000313" key="3">
    <source>
        <dbReference type="EMBL" id="PTU74861.1"/>
    </source>
</evidence>
<evidence type="ECO:0000313" key="4">
    <source>
        <dbReference type="Proteomes" id="UP000244064"/>
    </source>
</evidence>
<feature type="domain" description="Beta-lactamase-related" evidence="2">
    <location>
        <begin position="115"/>
        <end position="476"/>
    </location>
</feature>